<dbReference type="Proteomes" id="UP000229090">
    <property type="component" value="Segment"/>
</dbReference>
<dbReference type="GeneID" id="63210172"/>
<sequence length="78" mass="8858">MRKEIKVAADAPGTVRVSVQKNVTKLYVKVGEEHWDAHYIDRKTGKVFSPGYAFNDEVPSIYPKVFDPTEPAKYVTPF</sequence>
<organism evidence="1 2">
    <name type="scientific">Mycobacterium phage Kumao</name>
    <dbReference type="NCBI Taxonomy" id="2041344"/>
    <lineage>
        <taxon>Viruses</taxon>
        <taxon>Duplodnaviria</taxon>
        <taxon>Heunggongvirae</taxon>
        <taxon>Uroviricota</taxon>
        <taxon>Caudoviricetes</taxon>
        <taxon>Vilmaviridae</taxon>
        <taxon>Kumaovirus</taxon>
        <taxon>Kumaovirus kumao</taxon>
    </lineage>
</organism>
<dbReference type="EMBL" id="MG009575">
    <property type="protein sequence ID" value="ATN94032.1"/>
    <property type="molecule type" value="Genomic_DNA"/>
</dbReference>
<reference evidence="2" key="1">
    <citation type="submission" date="2017-09" db="EMBL/GenBank/DDBJ databases">
        <authorList>
            <person name="Ehlers B."/>
            <person name="Leendertz F.H."/>
        </authorList>
    </citation>
    <scope>NUCLEOTIDE SEQUENCE [LARGE SCALE GENOMIC DNA]</scope>
</reference>
<protein>
    <submittedName>
        <fullName evidence="1">Uncharacterized protein</fullName>
    </submittedName>
</protein>
<keyword evidence="2" id="KW-1185">Reference proteome</keyword>
<accession>A0A2D1GPR5</accession>
<evidence type="ECO:0000313" key="1">
    <source>
        <dbReference type="EMBL" id="ATN94032.1"/>
    </source>
</evidence>
<dbReference type="KEGG" id="vg:63210172"/>
<name>A0A2D1GPR5_9CAUD</name>
<evidence type="ECO:0000313" key="2">
    <source>
        <dbReference type="Proteomes" id="UP000229090"/>
    </source>
</evidence>
<proteinExistence type="predicted"/>
<dbReference type="RefSeq" id="YP_010013559.1">
    <property type="nucleotide sequence ID" value="NC_053512.1"/>
</dbReference>
<gene>
    <name evidence="1" type="primary">69</name>
    <name evidence="1" type="ORF">SEA_KUMAO_69</name>
</gene>